<dbReference type="Proteomes" id="UP001194696">
    <property type="component" value="Unassembled WGS sequence"/>
</dbReference>
<evidence type="ECO:0000313" key="5">
    <source>
        <dbReference type="Proteomes" id="UP001194696"/>
    </source>
</evidence>
<dbReference type="InterPro" id="IPR011330">
    <property type="entry name" value="Glyco_hydro/deAcase_b/a-brl"/>
</dbReference>
<keyword evidence="5" id="KW-1185">Reference proteome</keyword>
<dbReference type="Pfam" id="PF01522">
    <property type="entry name" value="Polysacc_deac_1"/>
    <property type="match status" value="1"/>
</dbReference>
<evidence type="ECO:0000313" key="4">
    <source>
        <dbReference type="EMBL" id="KAG0294350.1"/>
    </source>
</evidence>
<dbReference type="PROSITE" id="PS51677">
    <property type="entry name" value="NODB"/>
    <property type="match status" value="1"/>
</dbReference>
<evidence type="ECO:0000259" key="3">
    <source>
        <dbReference type="PROSITE" id="PS51677"/>
    </source>
</evidence>
<dbReference type="SUPFAM" id="SSF88713">
    <property type="entry name" value="Glycoside hydrolase/deacetylase"/>
    <property type="match status" value="1"/>
</dbReference>
<evidence type="ECO:0000256" key="2">
    <source>
        <dbReference type="ARBA" id="ARBA00022801"/>
    </source>
</evidence>
<dbReference type="PANTHER" id="PTHR10587:SF133">
    <property type="entry name" value="CHITIN DEACETYLASE 1-RELATED"/>
    <property type="match status" value="1"/>
</dbReference>
<proteinExistence type="predicted"/>
<sequence length="204" mass="22495">MRHWLAEIDFSDVPMITPSSGDPPACLSDISKVVCNWACDKCAGDDVVECPDQNVWGLTFDGGPTEATPGLLTFLDEQKVKATFFLSGANVVQYPEIIVAEVRWTEKAILEATGLCVRYIRPPNGNVDNRVRSVLKKLGYTVVDWGGDTFDSDDSKTSEMSNDAVKARFQKTIQLYASQTANNIKGFISREHDLTKENVEVAKA</sequence>
<evidence type="ECO:0000256" key="1">
    <source>
        <dbReference type="ARBA" id="ARBA00022723"/>
    </source>
</evidence>
<dbReference type="Gene3D" id="3.20.20.370">
    <property type="entry name" value="Glycoside hydrolase/deacetylase"/>
    <property type="match status" value="2"/>
</dbReference>
<keyword evidence="1" id="KW-0479">Metal-binding</keyword>
<gene>
    <name evidence="4" type="primary">CDA2_2</name>
    <name evidence="4" type="ORF">BGZ96_001345</name>
</gene>
<dbReference type="PANTHER" id="PTHR10587">
    <property type="entry name" value="GLYCOSYL TRANSFERASE-RELATED"/>
    <property type="match status" value="1"/>
</dbReference>
<reference evidence="4 5" key="1">
    <citation type="journal article" date="2020" name="Fungal Divers.">
        <title>Resolving the Mortierellaceae phylogeny through synthesis of multi-gene phylogenetics and phylogenomics.</title>
        <authorList>
            <person name="Vandepol N."/>
            <person name="Liber J."/>
            <person name="Desiro A."/>
            <person name="Na H."/>
            <person name="Kennedy M."/>
            <person name="Barry K."/>
            <person name="Grigoriev I.V."/>
            <person name="Miller A.N."/>
            <person name="O'Donnell K."/>
            <person name="Stajich J.E."/>
            <person name="Bonito G."/>
        </authorList>
    </citation>
    <scope>NUCLEOTIDE SEQUENCE [LARGE SCALE GENOMIC DNA]</scope>
    <source>
        <strain evidence="4 5">AD045</strain>
    </source>
</reference>
<organism evidence="4 5">
    <name type="scientific">Linnemannia gamsii</name>
    <dbReference type="NCBI Taxonomy" id="64522"/>
    <lineage>
        <taxon>Eukaryota</taxon>
        <taxon>Fungi</taxon>
        <taxon>Fungi incertae sedis</taxon>
        <taxon>Mucoromycota</taxon>
        <taxon>Mortierellomycotina</taxon>
        <taxon>Mortierellomycetes</taxon>
        <taxon>Mortierellales</taxon>
        <taxon>Mortierellaceae</taxon>
        <taxon>Linnemannia</taxon>
    </lineage>
</organism>
<dbReference type="InterPro" id="IPR002509">
    <property type="entry name" value="NODB_dom"/>
</dbReference>
<accession>A0ABQ7KB01</accession>
<protein>
    <submittedName>
        <fullName evidence="4">Chitin deacetylase</fullName>
    </submittedName>
</protein>
<feature type="domain" description="NodB homology" evidence="3">
    <location>
        <begin position="54"/>
        <end position="204"/>
    </location>
</feature>
<comment type="caution">
    <text evidence="4">The sequence shown here is derived from an EMBL/GenBank/DDBJ whole genome shotgun (WGS) entry which is preliminary data.</text>
</comment>
<keyword evidence="2" id="KW-0378">Hydrolase</keyword>
<name>A0ABQ7KB01_9FUNG</name>
<dbReference type="EMBL" id="JAAAIM010000122">
    <property type="protein sequence ID" value="KAG0294350.1"/>
    <property type="molecule type" value="Genomic_DNA"/>
</dbReference>
<dbReference type="InterPro" id="IPR050248">
    <property type="entry name" value="Polysacc_deacetylase_ArnD"/>
</dbReference>